<evidence type="ECO:0000256" key="1">
    <source>
        <dbReference type="SAM" id="MobiDB-lite"/>
    </source>
</evidence>
<dbReference type="Proteomes" id="UP000474024">
    <property type="component" value="Unassembled WGS sequence"/>
</dbReference>
<name>A0A6L5YR47_9FIRM</name>
<gene>
    <name evidence="3" type="ORF">FYJ75_04910</name>
</gene>
<evidence type="ECO:0000313" key="4">
    <source>
        <dbReference type="Proteomes" id="UP000474024"/>
    </source>
</evidence>
<reference evidence="3 4" key="1">
    <citation type="submission" date="2019-08" db="EMBL/GenBank/DDBJ databases">
        <title>In-depth cultivation of the pig gut microbiome towards novel bacterial diversity and tailored functional studies.</title>
        <authorList>
            <person name="Wylensek D."/>
            <person name="Hitch T.C.A."/>
            <person name="Clavel T."/>
        </authorList>
    </citation>
    <scope>NUCLEOTIDE SEQUENCE [LARGE SCALE GENOMIC DNA]</scope>
    <source>
        <strain evidence="3 4">MUC/MUC-530-WT-4D</strain>
    </source>
</reference>
<dbReference type="InterPro" id="IPR039564">
    <property type="entry name" value="Peptidase_C39-like"/>
</dbReference>
<organism evidence="3 4">
    <name type="scientific">Roseburia porci</name>
    <dbReference type="NCBI Taxonomy" id="2605790"/>
    <lineage>
        <taxon>Bacteria</taxon>
        <taxon>Bacillati</taxon>
        <taxon>Bacillota</taxon>
        <taxon>Clostridia</taxon>
        <taxon>Lachnospirales</taxon>
        <taxon>Lachnospiraceae</taxon>
        <taxon>Roseburia</taxon>
    </lineage>
</organism>
<sequence>MQENIKNKNHTIHHTQRKNKAARRKLQRLKKRLLILGVLLVILGAVNQRIFLPGNLRLPAVLGMNQERTLKEEGVPQSLIDLYERNKEARQFVLDYEKNKDKHEAIDVSKEVKDGEIPLFLQWDERWGYETYGDDYMAVTGCGPTALSMVYTGLTGDTSLNPYEMAKLAQNNGYYVNGSGSSWNMMLGLASQIGLDANEISLDENSIKKELSAGNPIICIMGPGDFTTSGHFIVLTGITDDGKVQVNDPNSVKNSQKTWELDRIMSQMRDLWVYKA</sequence>
<dbReference type="EMBL" id="VUNI01000005">
    <property type="protein sequence ID" value="MST74376.1"/>
    <property type="molecule type" value="Genomic_DNA"/>
</dbReference>
<dbReference type="InterPro" id="IPR038765">
    <property type="entry name" value="Papain-like_cys_pep_sf"/>
</dbReference>
<keyword evidence="4" id="KW-1185">Reference proteome</keyword>
<proteinExistence type="predicted"/>
<accession>A0A6L5YR47</accession>
<dbReference type="RefSeq" id="WP_154429339.1">
    <property type="nucleotide sequence ID" value="NZ_VUNI01000005.1"/>
</dbReference>
<evidence type="ECO:0000259" key="2">
    <source>
        <dbReference type="Pfam" id="PF13529"/>
    </source>
</evidence>
<feature type="compositionally biased region" description="Basic residues" evidence="1">
    <location>
        <begin position="7"/>
        <end position="23"/>
    </location>
</feature>
<protein>
    <recommendedName>
        <fullName evidence="2">Peptidase C39-like domain-containing protein</fullName>
    </recommendedName>
</protein>
<feature type="domain" description="Peptidase C39-like" evidence="2">
    <location>
        <begin position="116"/>
        <end position="250"/>
    </location>
</feature>
<dbReference type="Gene3D" id="3.90.70.10">
    <property type="entry name" value="Cysteine proteinases"/>
    <property type="match status" value="1"/>
</dbReference>
<feature type="region of interest" description="Disordered" evidence="1">
    <location>
        <begin position="1"/>
        <end position="23"/>
    </location>
</feature>
<dbReference type="Pfam" id="PF13529">
    <property type="entry name" value="Peptidase_C39_2"/>
    <property type="match status" value="1"/>
</dbReference>
<evidence type="ECO:0000313" key="3">
    <source>
        <dbReference type="EMBL" id="MST74376.1"/>
    </source>
</evidence>
<comment type="caution">
    <text evidence="3">The sequence shown here is derived from an EMBL/GenBank/DDBJ whole genome shotgun (WGS) entry which is preliminary data.</text>
</comment>
<dbReference type="AlphaFoldDB" id="A0A6L5YR47"/>
<dbReference type="SUPFAM" id="SSF54001">
    <property type="entry name" value="Cysteine proteinases"/>
    <property type="match status" value="1"/>
</dbReference>